<evidence type="ECO:0000259" key="3">
    <source>
        <dbReference type="PROSITE" id="PS51698"/>
    </source>
</evidence>
<protein>
    <recommendedName>
        <fullName evidence="3">U-box domain-containing protein</fullName>
    </recommendedName>
</protein>
<gene>
    <name evidence="4" type="ORF">PBIL07802_LOCUS20138</name>
</gene>
<keyword evidence="1" id="KW-0175">Coiled coil</keyword>
<dbReference type="SMART" id="SM00504">
    <property type="entry name" value="Ubox"/>
    <property type="match status" value="1"/>
</dbReference>
<sequence>MEVAAGQSDGQNSSRVSPGVSPMPMQASAEDRVSTGRRARTPGAAMRVELHSSGSGHPPSTAPAVPEARMEVVGGGGVVGDANVLVLPEEGEEHRRDGAEAGEAAARPTLPNAIEDTEEEEVRGESLIELNASRVFNKHAFVEELPSEQVDILKSEVQGVIAALKDKVEKAEREKMEKEKAHAHMQEEMLEKEDEEQRLRMTIMDLQSKLKEMEMEEEKRGPDEPNENFLCPITQEIFKDPVVAADGHTYERSALERWFKNHNLSPLTGTELNTKVTYNNYTLRSIIQDGYKRAPTINKRTRLLATSKGMEGIPVTPTQALARREERDRNHCIIL</sequence>
<reference evidence="4" key="1">
    <citation type="submission" date="2021-01" db="EMBL/GenBank/DDBJ databases">
        <authorList>
            <person name="Corre E."/>
            <person name="Pelletier E."/>
            <person name="Niang G."/>
            <person name="Scheremetjew M."/>
            <person name="Finn R."/>
            <person name="Kale V."/>
            <person name="Holt S."/>
            <person name="Cochrane G."/>
            <person name="Meng A."/>
            <person name="Brown T."/>
            <person name="Cohen L."/>
        </authorList>
    </citation>
    <scope>NUCLEOTIDE SEQUENCE</scope>
    <source>
        <strain evidence="4">NIES-2562</strain>
    </source>
</reference>
<dbReference type="InterPro" id="IPR003613">
    <property type="entry name" value="Ubox_domain"/>
</dbReference>
<dbReference type="GO" id="GO:0004842">
    <property type="term" value="F:ubiquitin-protein transferase activity"/>
    <property type="evidence" value="ECO:0007669"/>
    <property type="project" value="InterPro"/>
</dbReference>
<dbReference type="AlphaFoldDB" id="A0A7S3DHX2"/>
<evidence type="ECO:0000256" key="2">
    <source>
        <dbReference type="SAM" id="MobiDB-lite"/>
    </source>
</evidence>
<dbReference type="CDD" id="cd16655">
    <property type="entry name" value="RING-Ubox_WDSUB1-like"/>
    <property type="match status" value="1"/>
</dbReference>
<dbReference type="Pfam" id="PF04564">
    <property type="entry name" value="U-box"/>
    <property type="match status" value="1"/>
</dbReference>
<dbReference type="Gene3D" id="3.30.40.10">
    <property type="entry name" value="Zinc/RING finger domain, C3HC4 (zinc finger)"/>
    <property type="match status" value="1"/>
</dbReference>
<dbReference type="InterPro" id="IPR013083">
    <property type="entry name" value="Znf_RING/FYVE/PHD"/>
</dbReference>
<dbReference type="PANTHER" id="PTHR46573:SF1">
    <property type="entry name" value="WD REPEAT, SAM AND U-BOX DOMAIN-CONTAINING PROTEIN 1"/>
    <property type="match status" value="1"/>
</dbReference>
<name>A0A7S3DHX2_9EUKA</name>
<feature type="region of interest" description="Disordered" evidence="2">
    <location>
        <begin position="1"/>
        <end position="64"/>
    </location>
</feature>
<dbReference type="EMBL" id="HBIB01031061">
    <property type="protein sequence ID" value="CAE0257877.1"/>
    <property type="molecule type" value="Transcribed_RNA"/>
</dbReference>
<evidence type="ECO:0000313" key="4">
    <source>
        <dbReference type="EMBL" id="CAE0257877.1"/>
    </source>
</evidence>
<dbReference type="InterPro" id="IPR052085">
    <property type="entry name" value="WD-SAM-U-box"/>
</dbReference>
<evidence type="ECO:0000256" key="1">
    <source>
        <dbReference type="SAM" id="Coils"/>
    </source>
</evidence>
<feature type="coiled-coil region" evidence="1">
    <location>
        <begin position="154"/>
        <end position="216"/>
    </location>
</feature>
<accession>A0A7S3DHX2</accession>
<organism evidence="4">
    <name type="scientific">Palpitomonas bilix</name>
    <dbReference type="NCBI Taxonomy" id="652834"/>
    <lineage>
        <taxon>Eukaryota</taxon>
        <taxon>Eukaryota incertae sedis</taxon>
    </lineage>
</organism>
<dbReference type="SUPFAM" id="SSF57850">
    <property type="entry name" value="RING/U-box"/>
    <property type="match status" value="1"/>
</dbReference>
<feature type="domain" description="U-box" evidence="3">
    <location>
        <begin position="224"/>
        <end position="297"/>
    </location>
</feature>
<proteinExistence type="predicted"/>
<dbReference type="PROSITE" id="PS51698">
    <property type="entry name" value="U_BOX"/>
    <property type="match status" value="1"/>
</dbReference>
<dbReference type="GO" id="GO:0016567">
    <property type="term" value="P:protein ubiquitination"/>
    <property type="evidence" value="ECO:0007669"/>
    <property type="project" value="InterPro"/>
</dbReference>
<dbReference type="PANTHER" id="PTHR46573">
    <property type="entry name" value="WD REPEAT, SAM AND U-BOX DOMAIN-CONTAINING PROTEIN 1"/>
    <property type="match status" value="1"/>
</dbReference>